<feature type="transmembrane region" description="Helical" evidence="7">
    <location>
        <begin position="166"/>
        <end position="187"/>
    </location>
</feature>
<feature type="transmembrane region" description="Helical" evidence="7">
    <location>
        <begin position="103"/>
        <end position="124"/>
    </location>
</feature>
<dbReference type="CDD" id="cd17324">
    <property type="entry name" value="MFS_NepI_like"/>
    <property type="match status" value="1"/>
</dbReference>
<accession>A0ABS2SXL2</accession>
<dbReference type="Gene3D" id="1.20.1250.20">
    <property type="entry name" value="MFS general substrate transporter like domains"/>
    <property type="match status" value="1"/>
</dbReference>
<protein>
    <submittedName>
        <fullName evidence="9">MFS family arabinose efflux permease</fullName>
    </submittedName>
</protein>
<dbReference type="EMBL" id="JAFBCV010000008">
    <property type="protein sequence ID" value="MBM7839505.1"/>
    <property type="molecule type" value="Genomic_DNA"/>
</dbReference>
<name>A0ABS2SXL2_9BACI</name>
<evidence type="ECO:0000256" key="2">
    <source>
        <dbReference type="ARBA" id="ARBA00022448"/>
    </source>
</evidence>
<feature type="transmembrane region" description="Helical" evidence="7">
    <location>
        <begin position="208"/>
        <end position="229"/>
    </location>
</feature>
<evidence type="ECO:0000313" key="10">
    <source>
        <dbReference type="Proteomes" id="UP001179280"/>
    </source>
</evidence>
<keyword evidence="10" id="KW-1185">Reference proteome</keyword>
<evidence type="ECO:0000256" key="5">
    <source>
        <dbReference type="ARBA" id="ARBA00022989"/>
    </source>
</evidence>
<evidence type="ECO:0000256" key="4">
    <source>
        <dbReference type="ARBA" id="ARBA00022692"/>
    </source>
</evidence>
<feature type="transmembrane region" description="Helical" evidence="7">
    <location>
        <begin position="136"/>
        <end position="154"/>
    </location>
</feature>
<feature type="transmembrane region" description="Helical" evidence="7">
    <location>
        <begin position="12"/>
        <end position="34"/>
    </location>
</feature>
<reference evidence="9" key="1">
    <citation type="submission" date="2021-01" db="EMBL/GenBank/DDBJ databases">
        <title>Genomic Encyclopedia of Type Strains, Phase IV (KMG-IV): sequencing the most valuable type-strain genomes for metagenomic binning, comparative biology and taxonomic classification.</title>
        <authorList>
            <person name="Goeker M."/>
        </authorList>
    </citation>
    <scope>NUCLEOTIDE SEQUENCE</scope>
    <source>
        <strain evidence="9">DSM 21943</strain>
    </source>
</reference>
<keyword evidence="4 7" id="KW-0812">Transmembrane</keyword>
<keyword evidence="6 7" id="KW-0472">Membrane</keyword>
<gene>
    <name evidence="9" type="ORF">JOC54_002785</name>
</gene>
<dbReference type="SUPFAM" id="SSF103473">
    <property type="entry name" value="MFS general substrate transporter"/>
    <property type="match status" value="1"/>
</dbReference>
<evidence type="ECO:0000259" key="8">
    <source>
        <dbReference type="PROSITE" id="PS50850"/>
    </source>
</evidence>
<keyword evidence="3" id="KW-1003">Cell membrane</keyword>
<dbReference type="InterPro" id="IPR020846">
    <property type="entry name" value="MFS_dom"/>
</dbReference>
<feature type="transmembrane region" description="Helical" evidence="7">
    <location>
        <begin position="274"/>
        <end position="292"/>
    </location>
</feature>
<dbReference type="InterPro" id="IPR011701">
    <property type="entry name" value="MFS"/>
</dbReference>
<feature type="transmembrane region" description="Helical" evidence="7">
    <location>
        <begin position="361"/>
        <end position="381"/>
    </location>
</feature>
<feature type="transmembrane region" description="Helical" evidence="7">
    <location>
        <begin position="331"/>
        <end position="355"/>
    </location>
</feature>
<feature type="transmembrane region" description="Helical" evidence="7">
    <location>
        <begin position="298"/>
        <end position="319"/>
    </location>
</feature>
<keyword evidence="5 7" id="KW-1133">Transmembrane helix</keyword>
<dbReference type="InterPro" id="IPR050189">
    <property type="entry name" value="MFS_Efflux_Transporters"/>
</dbReference>
<dbReference type="PANTHER" id="PTHR43124">
    <property type="entry name" value="PURINE EFFLUX PUMP PBUE"/>
    <property type="match status" value="1"/>
</dbReference>
<comment type="subcellular location">
    <subcellularLocation>
        <location evidence="1">Cell membrane</location>
        <topology evidence="1">Multi-pass membrane protein</topology>
    </subcellularLocation>
</comment>
<dbReference type="PANTHER" id="PTHR43124:SF3">
    <property type="entry name" value="CHLORAMPHENICOL EFFLUX PUMP RV0191"/>
    <property type="match status" value="1"/>
</dbReference>
<evidence type="ECO:0000256" key="7">
    <source>
        <dbReference type="SAM" id="Phobius"/>
    </source>
</evidence>
<dbReference type="InterPro" id="IPR036259">
    <property type="entry name" value="MFS_trans_sf"/>
</dbReference>
<evidence type="ECO:0000256" key="3">
    <source>
        <dbReference type="ARBA" id="ARBA00022475"/>
    </source>
</evidence>
<feature type="domain" description="Major facilitator superfamily (MFS) profile" evidence="8">
    <location>
        <begin position="12"/>
        <end position="387"/>
    </location>
</feature>
<feature type="transmembrane region" description="Helical" evidence="7">
    <location>
        <begin position="46"/>
        <end position="66"/>
    </location>
</feature>
<evidence type="ECO:0000313" key="9">
    <source>
        <dbReference type="EMBL" id="MBM7839505.1"/>
    </source>
</evidence>
<keyword evidence="2" id="KW-0813">Transport</keyword>
<sequence>MMTRFQNNRRFILFIFMMGTFAVGMTEYVVTGLLTQFAEDLQVEVSTTGLLLSVYAISVAVFGPLLRIITIKYPPKPLLIGLVSLFVISNIVAATAPNFEVLLLSRLLSAMMHAPFFGLCMLIAIQLSAPEKRTGVIAIVQGGLTIAIMIGVPFGSYLGGMLDWRLVFWFLVVLGLIVLVGLLLAVPNETYSQKPQLKQELKALLNKNVLWVLAIIVFGFSAVFTAYTFKEPMLREFAGFGVTGVTLGLFSFGVGAVIGNFTSGRVVPRALTKTLMLALLVLAVVLAVFTVLLQVPALAIVVCFLFGAGTFGTTPLLNAKVILAAKEAPMLSGTVAASVFNLANAIGATLGTVFLNNGFSYQMITWIAAGMILFGFVLTLITSRVEDKTLYE</sequence>
<organism evidence="9 10">
    <name type="scientific">Shouchella xiaoxiensis</name>
    <dbReference type="NCBI Taxonomy" id="766895"/>
    <lineage>
        <taxon>Bacteria</taxon>
        <taxon>Bacillati</taxon>
        <taxon>Bacillota</taxon>
        <taxon>Bacilli</taxon>
        <taxon>Bacillales</taxon>
        <taxon>Bacillaceae</taxon>
        <taxon>Shouchella</taxon>
    </lineage>
</organism>
<feature type="transmembrane region" description="Helical" evidence="7">
    <location>
        <begin position="241"/>
        <end position="262"/>
    </location>
</feature>
<comment type="caution">
    <text evidence="9">The sequence shown here is derived from an EMBL/GenBank/DDBJ whole genome shotgun (WGS) entry which is preliminary data.</text>
</comment>
<evidence type="ECO:0000256" key="1">
    <source>
        <dbReference type="ARBA" id="ARBA00004651"/>
    </source>
</evidence>
<proteinExistence type="predicted"/>
<dbReference type="Pfam" id="PF07690">
    <property type="entry name" value="MFS_1"/>
    <property type="match status" value="1"/>
</dbReference>
<feature type="transmembrane region" description="Helical" evidence="7">
    <location>
        <begin position="78"/>
        <end position="97"/>
    </location>
</feature>
<dbReference type="Proteomes" id="UP001179280">
    <property type="component" value="Unassembled WGS sequence"/>
</dbReference>
<evidence type="ECO:0000256" key="6">
    <source>
        <dbReference type="ARBA" id="ARBA00023136"/>
    </source>
</evidence>
<dbReference type="PROSITE" id="PS50850">
    <property type="entry name" value="MFS"/>
    <property type="match status" value="1"/>
</dbReference>